<dbReference type="EMBL" id="JABXWT010000002">
    <property type="protein sequence ID" value="NVO55226.1"/>
    <property type="molecule type" value="Genomic_DNA"/>
</dbReference>
<comment type="similarity">
    <text evidence="6">Belongs to the acetyltransferase family. OlsB subfamily.</text>
</comment>
<dbReference type="PANTHER" id="PTHR37323">
    <property type="entry name" value="GCN5-RELATED N-ACETYLTRANSFERASE"/>
    <property type="match status" value="1"/>
</dbReference>
<comment type="function">
    <text evidence="9">Catalyzes the first step in the biosynthesis of ornithine lipids, which are phosphorus-free membrane lipids. Catalyzes the 3-hydroxyacyl-acyl carrier protein-dependent acylation of ornithine to form lyso-ornithine lipid (LOL).</text>
</comment>
<dbReference type="EC" id="2.3.2.30" evidence="7"/>
<reference evidence="11 12" key="1">
    <citation type="submission" date="2020-06" db="EMBL/GenBank/DDBJ databases">
        <authorList>
            <person name="Cao W.R."/>
        </authorList>
    </citation>
    <scope>NUCLEOTIDE SEQUENCE [LARGE SCALE GENOMIC DNA]</scope>
    <source>
        <strain evidence="11 12">B1Z28</strain>
    </source>
</reference>
<gene>
    <name evidence="11" type="ORF">HW561_05420</name>
</gene>
<dbReference type="PANTHER" id="PTHR37323:SF1">
    <property type="entry name" value="L-ORNITHINE N(ALPHA)-ACYLTRANSFERASE"/>
    <property type="match status" value="1"/>
</dbReference>
<dbReference type="Pfam" id="PF13444">
    <property type="entry name" value="Acetyltransf_5"/>
    <property type="match status" value="1"/>
</dbReference>
<dbReference type="SUPFAM" id="SSF55729">
    <property type="entry name" value="Acyl-CoA N-acyltransferases (Nat)"/>
    <property type="match status" value="1"/>
</dbReference>
<comment type="catalytic activity">
    <reaction evidence="10">
        <text>a (3R)-hydroxyacyl-[ACP] + L-ornithine = a lyso-ornithine lipid + holo-[ACP] + H(+)</text>
        <dbReference type="Rhea" id="RHEA:20633"/>
        <dbReference type="Rhea" id="RHEA-COMP:9685"/>
        <dbReference type="Rhea" id="RHEA-COMP:9945"/>
        <dbReference type="ChEBI" id="CHEBI:15378"/>
        <dbReference type="ChEBI" id="CHEBI:46911"/>
        <dbReference type="ChEBI" id="CHEBI:64479"/>
        <dbReference type="ChEBI" id="CHEBI:78827"/>
        <dbReference type="ChEBI" id="CHEBI:138482"/>
        <dbReference type="EC" id="2.3.2.30"/>
    </reaction>
    <physiologicalReaction direction="left-to-right" evidence="10">
        <dbReference type="Rhea" id="RHEA:20634"/>
    </physiologicalReaction>
</comment>
<evidence type="ECO:0000256" key="1">
    <source>
        <dbReference type="ARBA" id="ARBA00005189"/>
    </source>
</evidence>
<keyword evidence="4" id="KW-0443">Lipid metabolism</keyword>
<organism evidence="11 12">
    <name type="scientific">Ruegeria haliotis</name>
    <dbReference type="NCBI Taxonomy" id="2747601"/>
    <lineage>
        <taxon>Bacteria</taxon>
        <taxon>Pseudomonadati</taxon>
        <taxon>Pseudomonadota</taxon>
        <taxon>Alphaproteobacteria</taxon>
        <taxon>Rhodobacterales</taxon>
        <taxon>Roseobacteraceae</taxon>
        <taxon>Ruegeria</taxon>
    </lineage>
</organism>
<dbReference type="Gene3D" id="3.40.630.30">
    <property type="match status" value="1"/>
</dbReference>
<sequence length="251" mass="28080">MPDAGPSFTIRLAETPDELRAAQRLRYEVFVRELGGGGEMVDHDAELEQDQFDPVFDHMLAYDDATGQVVGVYRLLPGERAAEIGQFYSEDEYDLTVLKQSGRKLLELGRSCLHPDYRGGTAMYHLWNGLAAYVNEREIEVLFGVASFHGTDVRDLGQPLSMLHHNHLAPPDLRVRAQPGVFQSMDLVATEELDRRAAMVRVPALIKAYLRLGGFVGEGAFVDHAFNTTDVCLILDTARMNERQKRIYGGV</sequence>
<evidence type="ECO:0000256" key="6">
    <source>
        <dbReference type="ARBA" id="ARBA00038095"/>
    </source>
</evidence>
<comment type="caution">
    <text evidence="11">The sequence shown here is derived from an EMBL/GenBank/DDBJ whole genome shotgun (WGS) entry which is preliminary data.</text>
</comment>
<evidence type="ECO:0000256" key="5">
    <source>
        <dbReference type="ARBA" id="ARBA00023315"/>
    </source>
</evidence>
<dbReference type="RefSeq" id="WP_176862496.1">
    <property type="nucleotide sequence ID" value="NZ_JABXWT010000002.1"/>
</dbReference>
<evidence type="ECO:0000313" key="11">
    <source>
        <dbReference type="EMBL" id="NVO55226.1"/>
    </source>
</evidence>
<evidence type="ECO:0000256" key="8">
    <source>
        <dbReference type="ARBA" id="ARBA00039866"/>
    </source>
</evidence>
<dbReference type="Proteomes" id="UP000630805">
    <property type="component" value="Unassembled WGS sequence"/>
</dbReference>
<evidence type="ECO:0000256" key="2">
    <source>
        <dbReference type="ARBA" id="ARBA00022516"/>
    </source>
</evidence>
<evidence type="ECO:0000313" key="12">
    <source>
        <dbReference type="Proteomes" id="UP000630805"/>
    </source>
</evidence>
<dbReference type="InterPro" id="IPR016181">
    <property type="entry name" value="Acyl_CoA_acyltransferase"/>
</dbReference>
<proteinExistence type="inferred from homology"/>
<keyword evidence="12" id="KW-1185">Reference proteome</keyword>
<evidence type="ECO:0000256" key="7">
    <source>
        <dbReference type="ARBA" id="ARBA00039058"/>
    </source>
</evidence>
<accession>A0ABX2PM76</accession>
<evidence type="ECO:0000256" key="9">
    <source>
        <dbReference type="ARBA" id="ARBA00045724"/>
    </source>
</evidence>
<keyword evidence="5" id="KW-0012">Acyltransferase</keyword>
<keyword evidence="2" id="KW-0444">Lipid biosynthesis</keyword>
<evidence type="ECO:0000256" key="10">
    <source>
        <dbReference type="ARBA" id="ARBA00047785"/>
    </source>
</evidence>
<evidence type="ECO:0000256" key="3">
    <source>
        <dbReference type="ARBA" id="ARBA00022679"/>
    </source>
</evidence>
<comment type="pathway">
    <text evidence="1">Lipid metabolism.</text>
</comment>
<evidence type="ECO:0000256" key="4">
    <source>
        <dbReference type="ARBA" id="ARBA00023098"/>
    </source>
</evidence>
<name>A0ABX2PM76_9RHOB</name>
<keyword evidence="3" id="KW-0808">Transferase</keyword>
<protein>
    <recommendedName>
        <fullName evidence="8">L-ornithine N(alpha)-acyltransferase</fullName>
        <ecNumber evidence="7">2.3.2.30</ecNumber>
    </recommendedName>
</protein>
<dbReference type="InterPro" id="IPR052351">
    <property type="entry name" value="Ornithine_N-alpha-AT"/>
</dbReference>